<feature type="transmembrane region" description="Helical" evidence="1">
    <location>
        <begin position="211"/>
        <end position="230"/>
    </location>
</feature>
<dbReference type="InterPro" id="IPR052372">
    <property type="entry name" value="YpjD/HemX"/>
</dbReference>
<keyword evidence="1" id="KW-0812">Transmembrane</keyword>
<dbReference type="AlphaFoldDB" id="A0A9E8HF72"/>
<gene>
    <name evidence="3" type="primary">ccsA</name>
    <name evidence="3" type="ORF">NNL22_10800</name>
</gene>
<keyword evidence="1" id="KW-1133">Transmembrane helix</keyword>
<evidence type="ECO:0000256" key="1">
    <source>
        <dbReference type="SAM" id="Phobius"/>
    </source>
</evidence>
<feature type="transmembrane region" description="Helical" evidence="1">
    <location>
        <begin position="242"/>
        <end position="260"/>
    </location>
</feature>
<organism evidence="3 4">
    <name type="scientific">Alkalimarinus sediminis</name>
    <dbReference type="NCBI Taxonomy" id="1632866"/>
    <lineage>
        <taxon>Bacteria</taxon>
        <taxon>Pseudomonadati</taxon>
        <taxon>Pseudomonadota</taxon>
        <taxon>Gammaproteobacteria</taxon>
        <taxon>Alteromonadales</taxon>
        <taxon>Alteromonadaceae</taxon>
        <taxon>Alkalimarinus</taxon>
    </lineage>
</organism>
<dbReference type="EMBL" id="CP101527">
    <property type="protein sequence ID" value="UZW73528.1"/>
    <property type="molecule type" value="Genomic_DNA"/>
</dbReference>
<feature type="transmembrane region" description="Helical" evidence="1">
    <location>
        <begin position="65"/>
        <end position="85"/>
    </location>
</feature>
<sequence length="264" mass="28939">MNILFFGLTSIALYSLGTTYQALIYFQKAPSKPFFALLIGLIAAAAHSTMTYGLVSVNGGLDLSFFNASSLFASLIVAVLLIVSVQRPTQNLFLVAYPIAIATIVCALLFDASPEELTYKNSGILSHIILSVLAYSVFTLAAGQAFLLYLQNKQLKTNYTSLLIRNLPPLQTMEALLFEMIWTGLILLTLGIVSGAIFIDDLFAQHLAHKTILSIIAWSIFTALLVGRQIKGWRGITASKWTLWGCLFLMLGYFGSKLVIELIL</sequence>
<evidence type="ECO:0000259" key="2">
    <source>
        <dbReference type="Pfam" id="PF01578"/>
    </source>
</evidence>
<keyword evidence="1" id="KW-0472">Membrane</keyword>
<dbReference type="GO" id="GO:0020037">
    <property type="term" value="F:heme binding"/>
    <property type="evidence" value="ECO:0007669"/>
    <property type="project" value="InterPro"/>
</dbReference>
<dbReference type="InterPro" id="IPR002541">
    <property type="entry name" value="Cyt_c_assembly"/>
</dbReference>
<dbReference type="PANTHER" id="PTHR38034">
    <property type="entry name" value="INNER MEMBRANE PROTEIN YPJD"/>
    <property type="match status" value="1"/>
</dbReference>
<feature type="domain" description="Cytochrome c assembly protein" evidence="2">
    <location>
        <begin position="38"/>
        <end position="263"/>
    </location>
</feature>
<dbReference type="GO" id="GO:0017004">
    <property type="term" value="P:cytochrome complex assembly"/>
    <property type="evidence" value="ECO:0007669"/>
    <property type="project" value="InterPro"/>
</dbReference>
<feature type="transmembrane region" description="Helical" evidence="1">
    <location>
        <begin position="175"/>
        <end position="199"/>
    </location>
</feature>
<reference evidence="3" key="1">
    <citation type="submission" date="2022-07" db="EMBL/GenBank/DDBJ databases">
        <title>Alkalimarinus sp. nov., isolated from gut of a Alitta virens.</title>
        <authorList>
            <person name="Yang A.I."/>
            <person name="Shin N.-R."/>
        </authorList>
    </citation>
    <scope>NUCLEOTIDE SEQUENCE</scope>
    <source>
        <strain evidence="3">FA028</strain>
    </source>
</reference>
<feature type="transmembrane region" description="Helical" evidence="1">
    <location>
        <begin position="124"/>
        <end position="150"/>
    </location>
</feature>
<dbReference type="Proteomes" id="UP001164472">
    <property type="component" value="Chromosome"/>
</dbReference>
<evidence type="ECO:0000313" key="3">
    <source>
        <dbReference type="EMBL" id="UZW73528.1"/>
    </source>
</evidence>
<feature type="transmembrane region" description="Helical" evidence="1">
    <location>
        <begin position="33"/>
        <end position="53"/>
    </location>
</feature>
<feature type="transmembrane region" description="Helical" evidence="1">
    <location>
        <begin position="6"/>
        <end position="26"/>
    </location>
</feature>
<dbReference type="RefSeq" id="WP_251809669.1">
    <property type="nucleotide sequence ID" value="NZ_CP101527.1"/>
</dbReference>
<accession>A0A9E8HF72</accession>
<dbReference type="KEGG" id="asem:NNL22_10800"/>
<protein>
    <submittedName>
        <fullName evidence="3">Cytochrome c biogenesis protein CcsA</fullName>
    </submittedName>
</protein>
<proteinExistence type="predicted"/>
<name>A0A9E8HF72_9ALTE</name>
<dbReference type="PANTHER" id="PTHR38034:SF1">
    <property type="entry name" value="INNER MEMBRANE PROTEIN YPJD"/>
    <property type="match status" value="1"/>
</dbReference>
<dbReference type="GO" id="GO:0005886">
    <property type="term" value="C:plasma membrane"/>
    <property type="evidence" value="ECO:0007669"/>
    <property type="project" value="TreeGrafter"/>
</dbReference>
<keyword evidence="4" id="KW-1185">Reference proteome</keyword>
<evidence type="ECO:0000313" key="4">
    <source>
        <dbReference type="Proteomes" id="UP001164472"/>
    </source>
</evidence>
<feature type="transmembrane region" description="Helical" evidence="1">
    <location>
        <begin position="92"/>
        <end position="112"/>
    </location>
</feature>
<dbReference type="Pfam" id="PF01578">
    <property type="entry name" value="Cytochrom_C_asm"/>
    <property type="match status" value="1"/>
</dbReference>